<reference evidence="2" key="2">
    <citation type="submission" date="2022-11" db="EMBL/GenBank/DDBJ databases">
        <title>Draft genome sequence of Sellimonas catena strain 18CBH55.</title>
        <authorList>
            <person name="Hisatomi A."/>
            <person name="Ohkuma M."/>
            <person name="Sakamoto M."/>
        </authorList>
    </citation>
    <scope>NUCLEOTIDE SEQUENCE</scope>
    <source>
        <strain evidence="2">18CBH55</strain>
    </source>
</reference>
<feature type="transmembrane region" description="Helical" evidence="1">
    <location>
        <begin position="13"/>
        <end position="40"/>
    </location>
</feature>
<accession>A0A9W6CCS4</accession>
<proteinExistence type="predicted"/>
<dbReference type="EMBL" id="BSCH01000002">
    <property type="protein sequence ID" value="GLG88932.1"/>
    <property type="molecule type" value="Genomic_DNA"/>
</dbReference>
<evidence type="ECO:0000256" key="1">
    <source>
        <dbReference type="SAM" id="Phobius"/>
    </source>
</evidence>
<reference evidence="2" key="3">
    <citation type="journal article" date="2023" name="Int. J. Syst. Evol. Microbiol.">
        <title>Sellimonas catena sp. nov., isolated from human faeces.</title>
        <authorList>
            <person name="Hisatomi A."/>
            <person name="Ohkuma M."/>
            <person name="Sakamoto M."/>
        </authorList>
    </citation>
    <scope>NUCLEOTIDE SEQUENCE</scope>
    <source>
        <strain evidence="2">18CBH55</strain>
    </source>
</reference>
<reference evidence="2" key="1">
    <citation type="submission" date="2022-11" db="EMBL/GenBank/DDBJ databases">
        <title>Draft genome sequence of Sellimonas catena strain 18CBH55.</title>
        <authorList>
            <person name="Atsushi H."/>
            <person name="Moriya O."/>
            <person name="Mitsuo S."/>
        </authorList>
    </citation>
    <scope>NUCLEOTIDE SEQUENCE</scope>
    <source>
        <strain evidence="2">18CBH55</strain>
    </source>
</reference>
<evidence type="ECO:0000313" key="2">
    <source>
        <dbReference type="EMBL" id="GLG88932.1"/>
    </source>
</evidence>
<keyword evidence="1" id="KW-0812">Transmembrane</keyword>
<dbReference type="AlphaFoldDB" id="A0A9W6CCS4"/>
<keyword evidence="1" id="KW-0472">Membrane</keyword>
<dbReference type="Proteomes" id="UP001145094">
    <property type="component" value="Unassembled WGS sequence"/>
</dbReference>
<gene>
    <name evidence="2" type="ORF">Selli2_03580</name>
</gene>
<name>A0A9W6CCS4_9FIRM</name>
<protein>
    <submittedName>
        <fullName evidence="2">Uncharacterized protein</fullName>
    </submittedName>
</protein>
<keyword evidence="1" id="KW-1133">Transmembrane helix</keyword>
<organism evidence="2 3">
    <name type="scientific">Sellimonas catena</name>
    <dbReference type="NCBI Taxonomy" id="2994035"/>
    <lineage>
        <taxon>Bacteria</taxon>
        <taxon>Bacillati</taxon>
        <taxon>Bacillota</taxon>
        <taxon>Clostridia</taxon>
        <taxon>Lachnospirales</taxon>
        <taxon>Lachnospiraceae</taxon>
        <taxon>Sellimonas</taxon>
    </lineage>
</organism>
<sequence length="59" mass="7243">MTELYEFAKQFDVIVIFILLYGFAIGSIVYWITDFLHWCWTKFKKHREKKRQAAKQPEE</sequence>
<dbReference type="RefSeq" id="WP_138304420.1">
    <property type="nucleotide sequence ID" value="NZ_BSCH01000002.1"/>
</dbReference>
<evidence type="ECO:0000313" key="3">
    <source>
        <dbReference type="Proteomes" id="UP001145094"/>
    </source>
</evidence>
<comment type="caution">
    <text evidence="2">The sequence shown here is derived from an EMBL/GenBank/DDBJ whole genome shotgun (WGS) entry which is preliminary data.</text>
</comment>